<evidence type="ECO:0000259" key="7">
    <source>
        <dbReference type="Pfam" id="PF10035"/>
    </source>
</evidence>
<dbReference type="Pfam" id="PF02588">
    <property type="entry name" value="YitT_membrane"/>
    <property type="match status" value="1"/>
</dbReference>
<feature type="transmembrane region" description="Helical" evidence="6">
    <location>
        <begin position="59"/>
        <end position="76"/>
    </location>
</feature>
<comment type="subcellular location">
    <subcellularLocation>
        <location evidence="1">Cell membrane</location>
        <topology evidence="1">Multi-pass membrane protein</topology>
    </subcellularLocation>
</comment>
<keyword evidence="4 6" id="KW-1133">Transmembrane helix</keyword>
<dbReference type="GO" id="GO:0005886">
    <property type="term" value="C:plasma membrane"/>
    <property type="evidence" value="ECO:0007669"/>
    <property type="project" value="UniProtKB-SubCell"/>
</dbReference>
<dbReference type="PANTHER" id="PTHR33545">
    <property type="entry name" value="UPF0750 MEMBRANE PROTEIN YITT-RELATED"/>
    <property type="match status" value="1"/>
</dbReference>
<reference evidence="8 9" key="1">
    <citation type="submission" date="2020-08" db="EMBL/GenBank/DDBJ databases">
        <title>Genomic Encyclopedia of Type Strains, Phase IV (KMG-IV): sequencing the most valuable type-strain genomes for metagenomic binning, comparative biology and taxonomic classification.</title>
        <authorList>
            <person name="Goeker M."/>
        </authorList>
    </citation>
    <scope>NUCLEOTIDE SEQUENCE [LARGE SCALE GENOMIC DNA]</scope>
    <source>
        <strain evidence="8 9">DSM 26963</strain>
    </source>
</reference>
<sequence length="285" mass="31599">MKDEVMKYIKVIAGSFLFSLGIYLFITPSGLNSGGVVGVAQILNLVLRPLNPNPENLDLTGFMNLLLNVPLYILALRSISKSFCIRTLISILIQMVTLSLLPPIHEAVMPDMLSNCAFGALMSGVGVGLCLQSSSCAGGIDILGVYFSKTKPDFSVGKLSILLNIFVFVIFAYIVDVQSALYSIIFVALMYTVADRVHYQNINISAMIFTKNPDLKMEILQRLHRGVTRWDGTGVYTGEHEDILVVALNKYEIRRLEKIIHEIDPKAFVILNEGQKIHGGFEKRL</sequence>
<comment type="caution">
    <text evidence="8">The sequence shown here is derived from an EMBL/GenBank/DDBJ whole genome shotgun (WGS) entry which is preliminary data.</text>
</comment>
<evidence type="ECO:0000256" key="1">
    <source>
        <dbReference type="ARBA" id="ARBA00004651"/>
    </source>
</evidence>
<dbReference type="InterPro" id="IPR051461">
    <property type="entry name" value="UPF0750_membrane"/>
</dbReference>
<evidence type="ECO:0000256" key="3">
    <source>
        <dbReference type="ARBA" id="ARBA00022692"/>
    </source>
</evidence>
<evidence type="ECO:0000256" key="2">
    <source>
        <dbReference type="ARBA" id="ARBA00022475"/>
    </source>
</evidence>
<gene>
    <name evidence="8" type="ORF">HNQ43_001433</name>
</gene>
<feature type="transmembrane region" description="Helical" evidence="6">
    <location>
        <begin position="159"/>
        <end position="175"/>
    </location>
</feature>
<proteinExistence type="predicted"/>
<keyword evidence="3 6" id="KW-0812">Transmembrane</keyword>
<dbReference type="Pfam" id="PF10035">
    <property type="entry name" value="DUF2179"/>
    <property type="match status" value="1"/>
</dbReference>
<evidence type="ECO:0000256" key="5">
    <source>
        <dbReference type="ARBA" id="ARBA00023136"/>
    </source>
</evidence>
<dbReference type="AlphaFoldDB" id="A0A7W8FX81"/>
<dbReference type="EMBL" id="JACHHD010000014">
    <property type="protein sequence ID" value="MBB5185379.1"/>
    <property type="molecule type" value="Genomic_DNA"/>
</dbReference>
<dbReference type="InterPro" id="IPR019264">
    <property type="entry name" value="DUF2179"/>
</dbReference>
<keyword evidence="2" id="KW-1003">Cell membrane</keyword>
<dbReference type="PIRSF" id="PIRSF006483">
    <property type="entry name" value="Membrane_protein_YitT"/>
    <property type="match status" value="1"/>
</dbReference>
<dbReference type="PANTHER" id="PTHR33545:SF5">
    <property type="entry name" value="UPF0750 MEMBRANE PROTEIN YITT"/>
    <property type="match status" value="1"/>
</dbReference>
<feature type="domain" description="DUF2179" evidence="7">
    <location>
        <begin position="225"/>
        <end position="279"/>
    </location>
</feature>
<feature type="transmembrane region" description="Helical" evidence="6">
    <location>
        <begin position="121"/>
        <end position="147"/>
    </location>
</feature>
<dbReference type="InterPro" id="IPR003740">
    <property type="entry name" value="YitT"/>
</dbReference>
<dbReference type="RefSeq" id="WP_183376283.1">
    <property type="nucleotide sequence ID" value="NZ_CALVCN010000004.1"/>
</dbReference>
<dbReference type="Gene3D" id="3.30.70.120">
    <property type="match status" value="1"/>
</dbReference>
<keyword evidence="5 6" id="KW-0472">Membrane</keyword>
<name>A0A7W8FX81_9FIRM</name>
<dbReference type="Proteomes" id="UP000521313">
    <property type="component" value="Unassembled WGS sequence"/>
</dbReference>
<protein>
    <submittedName>
        <fullName evidence="8">Uncharacterized membrane-anchored protein YitT (DUF2179 family)</fullName>
    </submittedName>
</protein>
<dbReference type="InterPro" id="IPR015867">
    <property type="entry name" value="N-reg_PII/ATP_PRibTrfase_C"/>
</dbReference>
<evidence type="ECO:0000313" key="9">
    <source>
        <dbReference type="Proteomes" id="UP000521313"/>
    </source>
</evidence>
<organism evidence="8 9">
    <name type="scientific">Faecalicoccus acidiformans</name>
    <dbReference type="NCBI Taxonomy" id="915173"/>
    <lineage>
        <taxon>Bacteria</taxon>
        <taxon>Bacillati</taxon>
        <taxon>Bacillota</taxon>
        <taxon>Erysipelotrichia</taxon>
        <taxon>Erysipelotrichales</taxon>
        <taxon>Erysipelotrichaceae</taxon>
        <taxon>Faecalicoccus</taxon>
    </lineage>
</organism>
<evidence type="ECO:0000313" key="8">
    <source>
        <dbReference type="EMBL" id="MBB5185379.1"/>
    </source>
</evidence>
<feature type="transmembrane region" description="Helical" evidence="6">
    <location>
        <begin position="83"/>
        <end position="101"/>
    </location>
</feature>
<evidence type="ECO:0000256" key="6">
    <source>
        <dbReference type="SAM" id="Phobius"/>
    </source>
</evidence>
<evidence type="ECO:0000256" key="4">
    <source>
        <dbReference type="ARBA" id="ARBA00022989"/>
    </source>
</evidence>
<accession>A0A7W8FX81</accession>
<dbReference type="CDD" id="cd16380">
    <property type="entry name" value="YitT_C"/>
    <property type="match status" value="1"/>
</dbReference>